<dbReference type="Pfam" id="PF14378">
    <property type="entry name" value="PAP2_3"/>
    <property type="match status" value="1"/>
</dbReference>
<keyword evidence="9" id="KW-1185">Reference proteome</keyword>
<feature type="transmembrane region" description="Helical" evidence="6">
    <location>
        <begin position="318"/>
        <end position="336"/>
    </location>
</feature>
<feature type="compositionally biased region" description="Gly residues" evidence="5">
    <location>
        <begin position="30"/>
        <end position="54"/>
    </location>
</feature>
<evidence type="ECO:0000256" key="5">
    <source>
        <dbReference type="SAM" id="MobiDB-lite"/>
    </source>
</evidence>
<feature type="region of interest" description="Disordered" evidence="5">
    <location>
        <begin position="1"/>
        <end position="54"/>
    </location>
</feature>
<dbReference type="InterPro" id="IPR026841">
    <property type="entry name" value="Aur1/Ipt1"/>
</dbReference>
<accession>A0ABV6VH60</accession>
<feature type="transmembrane region" description="Helical" evidence="6">
    <location>
        <begin position="265"/>
        <end position="287"/>
    </location>
</feature>
<dbReference type="CDD" id="cd03386">
    <property type="entry name" value="PAP2_Aur1_like"/>
    <property type="match status" value="1"/>
</dbReference>
<keyword evidence="4 6" id="KW-0472">Membrane</keyword>
<dbReference type="PANTHER" id="PTHR31310">
    <property type="match status" value="1"/>
</dbReference>
<reference evidence="8 9" key="1">
    <citation type="submission" date="2024-09" db="EMBL/GenBank/DDBJ databases">
        <authorList>
            <person name="Lee S.D."/>
        </authorList>
    </citation>
    <scope>NUCLEOTIDE SEQUENCE [LARGE SCALE GENOMIC DNA]</scope>
    <source>
        <strain evidence="8 9">N1-1</strain>
    </source>
</reference>
<gene>
    <name evidence="8" type="ORF">ACEZDG_27580</name>
</gene>
<feature type="transmembrane region" description="Helical" evidence="6">
    <location>
        <begin position="115"/>
        <end position="132"/>
    </location>
</feature>
<proteinExistence type="predicted"/>
<evidence type="ECO:0000259" key="7">
    <source>
        <dbReference type="Pfam" id="PF14378"/>
    </source>
</evidence>
<feature type="transmembrane region" description="Helical" evidence="6">
    <location>
        <begin position="181"/>
        <end position="199"/>
    </location>
</feature>
<feature type="transmembrane region" description="Helical" evidence="6">
    <location>
        <begin position="211"/>
        <end position="227"/>
    </location>
</feature>
<protein>
    <submittedName>
        <fullName evidence="8">Phosphatase PAP2 family protein</fullName>
    </submittedName>
</protein>
<sequence>MGEPKRDHKGVTTAAAVRPSDDIAPDGTTAGTGTGPEGGPVGGSTGGRTGGSGVGSVVGSAAGAAAGTVAGAASGPAITPVPDPAQASPEWRSPWWQRSWNSLRGHFRSPGRPRLWFELLLIAVSYWLYSLVRNAVPEMQNEAERNAHNVWHFEQTLGFAWERSINHSVDSVTWLITGMNYYYATLHFIMTIGVLVWLFRRQPGRYAAARLSLFVTTAIALFGYYFYPLAPPRLMDGGDFIDTVAKHHTWGSMASGDMASVSNQFAAMPSMHIGWSLWCGLTIAFLARRRWVRVLGLMYPLATLVVIVASANHFFMDAVLGACCTGVGLLASRLVYGRWVFAFPRDAAPSSRPSSADDDTTPTREPVAAGR</sequence>
<dbReference type="InterPro" id="IPR052185">
    <property type="entry name" value="IPC_Synthase-Related"/>
</dbReference>
<name>A0ABV6VH60_9ACTN</name>
<dbReference type="Proteomes" id="UP001592582">
    <property type="component" value="Unassembled WGS sequence"/>
</dbReference>
<keyword evidence="3 6" id="KW-1133">Transmembrane helix</keyword>
<organism evidence="8 9">
    <name type="scientific">Streptacidiphilus alkalitolerans</name>
    <dbReference type="NCBI Taxonomy" id="3342712"/>
    <lineage>
        <taxon>Bacteria</taxon>
        <taxon>Bacillati</taxon>
        <taxon>Actinomycetota</taxon>
        <taxon>Actinomycetes</taxon>
        <taxon>Kitasatosporales</taxon>
        <taxon>Streptomycetaceae</taxon>
        <taxon>Streptacidiphilus</taxon>
    </lineage>
</organism>
<keyword evidence="2 6" id="KW-0812">Transmembrane</keyword>
<evidence type="ECO:0000313" key="8">
    <source>
        <dbReference type="EMBL" id="MFC1413033.1"/>
    </source>
</evidence>
<dbReference type="RefSeq" id="WP_380514285.1">
    <property type="nucleotide sequence ID" value="NZ_JBHEZX010000014.1"/>
</dbReference>
<comment type="caution">
    <text evidence="8">The sequence shown here is derived from an EMBL/GenBank/DDBJ whole genome shotgun (WGS) entry which is preliminary data.</text>
</comment>
<evidence type="ECO:0000256" key="3">
    <source>
        <dbReference type="ARBA" id="ARBA00022989"/>
    </source>
</evidence>
<dbReference type="PANTHER" id="PTHR31310:SF7">
    <property type="entry name" value="PA-PHOSPHATASE RELATED-FAMILY PROTEIN DDB_G0268928"/>
    <property type="match status" value="1"/>
</dbReference>
<evidence type="ECO:0000256" key="4">
    <source>
        <dbReference type="ARBA" id="ARBA00023136"/>
    </source>
</evidence>
<feature type="domain" description="Inositolphosphotransferase Aur1/Ipt1" evidence="7">
    <location>
        <begin position="149"/>
        <end position="329"/>
    </location>
</feature>
<evidence type="ECO:0000256" key="1">
    <source>
        <dbReference type="ARBA" id="ARBA00004141"/>
    </source>
</evidence>
<evidence type="ECO:0000256" key="2">
    <source>
        <dbReference type="ARBA" id="ARBA00022692"/>
    </source>
</evidence>
<evidence type="ECO:0000256" key="6">
    <source>
        <dbReference type="SAM" id="Phobius"/>
    </source>
</evidence>
<feature type="transmembrane region" description="Helical" evidence="6">
    <location>
        <begin position="294"/>
        <end position="312"/>
    </location>
</feature>
<feature type="compositionally biased region" description="Basic and acidic residues" evidence="5">
    <location>
        <begin position="1"/>
        <end position="10"/>
    </location>
</feature>
<comment type="subcellular location">
    <subcellularLocation>
        <location evidence="1">Membrane</location>
        <topology evidence="1">Multi-pass membrane protein</topology>
    </subcellularLocation>
</comment>
<feature type="region of interest" description="Disordered" evidence="5">
    <location>
        <begin position="346"/>
        <end position="371"/>
    </location>
</feature>
<dbReference type="EMBL" id="JBHEZX010000014">
    <property type="protein sequence ID" value="MFC1413033.1"/>
    <property type="molecule type" value="Genomic_DNA"/>
</dbReference>
<evidence type="ECO:0000313" key="9">
    <source>
        <dbReference type="Proteomes" id="UP001592582"/>
    </source>
</evidence>